<reference evidence="2" key="1">
    <citation type="submission" date="2022-01" db="EMBL/GenBank/DDBJ databases">
        <authorList>
            <person name="King R."/>
        </authorList>
    </citation>
    <scope>NUCLEOTIDE SEQUENCE</scope>
</reference>
<accession>A0A9N9TU49</accession>
<gene>
    <name evidence="2" type="ORF">PHYEVI_LOCUS9140</name>
</gene>
<dbReference type="EMBL" id="OU900099">
    <property type="protein sequence ID" value="CAG9862834.1"/>
    <property type="molecule type" value="Genomic_DNA"/>
</dbReference>
<evidence type="ECO:0000313" key="2">
    <source>
        <dbReference type="EMBL" id="CAG9862834.1"/>
    </source>
</evidence>
<organism evidence="2 3">
    <name type="scientific">Phyllotreta striolata</name>
    <name type="common">Striped flea beetle</name>
    <name type="synonym">Crioceris striolata</name>
    <dbReference type="NCBI Taxonomy" id="444603"/>
    <lineage>
        <taxon>Eukaryota</taxon>
        <taxon>Metazoa</taxon>
        <taxon>Ecdysozoa</taxon>
        <taxon>Arthropoda</taxon>
        <taxon>Hexapoda</taxon>
        <taxon>Insecta</taxon>
        <taxon>Pterygota</taxon>
        <taxon>Neoptera</taxon>
        <taxon>Endopterygota</taxon>
        <taxon>Coleoptera</taxon>
        <taxon>Polyphaga</taxon>
        <taxon>Cucujiformia</taxon>
        <taxon>Chrysomeloidea</taxon>
        <taxon>Chrysomelidae</taxon>
        <taxon>Galerucinae</taxon>
        <taxon>Alticini</taxon>
        <taxon>Phyllotreta</taxon>
    </lineage>
</organism>
<dbReference type="OrthoDB" id="6776666at2759"/>
<name>A0A9N9TU49_PHYSR</name>
<evidence type="ECO:0000256" key="1">
    <source>
        <dbReference type="SAM" id="MobiDB-lite"/>
    </source>
</evidence>
<proteinExistence type="predicted"/>
<evidence type="ECO:0000313" key="3">
    <source>
        <dbReference type="Proteomes" id="UP001153712"/>
    </source>
</evidence>
<feature type="compositionally biased region" description="Low complexity" evidence="1">
    <location>
        <begin position="295"/>
        <end position="304"/>
    </location>
</feature>
<dbReference type="Proteomes" id="UP001153712">
    <property type="component" value="Chromosome 6"/>
</dbReference>
<dbReference type="AlphaFoldDB" id="A0A9N9TU49"/>
<protein>
    <submittedName>
        <fullName evidence="2">Uncharacterized protein</fullName>
    </submittedName>
</protein>
<keyword evidence="3" id="KW-1185">Reference proteome</keyword>
<feature type="region of interest" description="Disordered" evidence="1">
    <location>
        <begin position="277"/>
        <end position="319"/>
    </location>
</feature>
<sequence length="549" mass="64109">MSFSDHLTRIESVRYVKKSNKAPQDTSSVEDFKTPLAEQIPDHYAASVPDHIPKITIHDIPTVRKIGVKETIKILAKLFDCNYYTCNYPQFWFLDFITDCLWKVQDEFQFPVEQQIIILEWILYIFNLIRAPRLNLSRSKFFQIFEEILKVAEEHIESGCEFLPLPDELVSLKEDTQAKTEDISIESSSSSLEVFPKELKKNSYLAVELDDGTRYFEMPSKIFPWDTDDDRLSSTVETVSENEIKFIKDESIENIMEHQNEKELEEMDDEIFESFYKPDSATPSRFGGSDDSSESDSLSISYESENAEEDEDEDVETERPTWIITKTKASEPCPATTYEPHTGNKVKTGKEKEEEAIQAWYDYHLWQFRKRALDDSKVGLAPSEENIERKKFQEKMQIESQVESQTGIQHKLWEYVNSVKDQMTEYKENRFVNTCVLMAIKDIVYNYFYDSFQFSVVSLTHRYSHVLITQRLNTHLPFPKMSYGLVSRPQPATKTVKRRESSDSLAGKEKKHIEIINWSDENILFPLNNAVNQDFFHNLFPAKAKQKKN</sequence>
<feature type="compositionally biased region" description="Acidic residues" evidence="1">
    <location>
        <begin position="305"/>
        <end position="316"/>
    </location>
</feature>